<feature type="signal peptide" evidence="1">
    <location>
        <begin position="1"/>
        <end position="16"/>
    </location>
</feature>
<proteinExistence type="predicted"/>
<gene>
    <name evidence="2" type="ORF">PCAR00345_LOCUS35373</name>
</gene>
<feature type="chain" id="PRO_5030683162" evidence="1">
    <location>
        <begin position="17"/>
        <end position="243"/>
    </location>
</feature>
<sequence>MLFPLALSHALAMAAAISSRDFCRGNDFLQTGPRVSSRQVVAVLGRWRSYQQWDSIGVAKALDAVDLATVKPMSQMVGGRRWLTEEEKAQMSPARTPMRRDFCKRNGLVQRWIHDENVRLLPFKSKALAASVGATPRELNAEPISTLATDVVFDALSVSQSGIVSKTECDARRASYETEDGSFDEEAFAADLNRARGNVIFAYACYPGLLYALQAFVFYKIDGIHKVLDWADRFFGTLATQWQ</sequence>
<dbReference type="AlphaFoldDB" id="A0A7S4F9Q5"/>
<organism evidence="2">
    <name type="scientific">Chrysotila carterae</name>
    <name type="common">Marine alga</name>
    <name type="synonym">Syracosphaera carterae</name>
    <dbReference type="NCBI Taxonomy" id="13221"/>
    <lineage>
        <taxon>Eukaryota</taxon>
        <taxon>Haptista</taxon>
        <taxon>Haptophyta</taxon>
        <taxon>Prymnesiophyceae</taxon>
        <taxon>Isochrysidales</taxon>
        <taxon>Isochrysidaceae</taxon>
        <taxon>Chrysotila</taxon>
    </lineage>
</organism>
<accession>A0A7S4F9Q5</accession>
<keyword evidence="1" id="KW-0732">Signal</keyword>
<dbReference type="EMBL" id="HBIZ01055349">
    <property type="protein sequence ID" value="CAE0782671.1"/>
    <property type="molecule type" value="Transcribed_RNA"/>
</dbReference>
<name>A0A7S4F9Q5_CHRCT</name>
<reference evidence="2" key="1">
    <citation type="submission" date="2021-01" db="EMBL/GenBank/DDBJ databases">
        <authorList>
            <person name="Corre E."/>
            <person name="Pelletier E."/>
            <person name="Niang G."/>
            <person name="Scheremetjew M."/>
            <person name="Finn R."/>
            <person name="Kale V."/>
            <person name="Holt S."/>
            <person name="Cochrane G."/>
            <person name="Meng A."/>
            <person name="Brown T."/>
            <person name="Cohen L."/>
        </authorList>
    </citation>
    <scope>NUCLEOTIDE SEQUENCE</scope>
    <source>
        <strain evidence="2">CCMP645</strain>
    </source>
</reference>
<protein>
    <submittedName>
        <fullName evidence="2">Uncharacterized protein</fullName>
    </submittedName>
</protein>
<evidence type="ECO:0000256" key="1">
    <source>
        <dbReference type="SAM" id="SignalP"/>
    </source>
</evidence>
<evidence type="ECO:0000313" key="2">
    <source>
        <dbReference type="EMBL" id="CAE0782671.1"/>
    </source>
</evidence>